<evidence type="ECO:0000313" key="2">
    <source>
        <dbReference type="Proteomes" id="UP001176940"/>
    </source>
</evidence>
<organism evidence="1 2">
    <name type="scientific">Ranitomeya imitator</name>
    <name type="common">mimic poison frog</name>
    <dbReference type="NCBI Taxonomy" id="111125"/>
    <lineage>
        <taxon>Eukaryota</taxon>
        <taxon>Metazoa</taxon>
        <taxon>Chordata</taxon>
        <taxon>Craniata</taxon>
        <taxon>Vertebrata</taxon>
        <taxon>Euteleostomi</taxon>
        <taxon>Amphibia</taxon>
        <taxon>Batrachia</taxon>
        <taxon>Anura</taxon>
        <taxon>Neobatrachia</taxon>
        <taxon>Hyloidea</taxon>
        <taxon>Dendrobatidae</taxon>
        <taxon>Dendrobatinae</taxon>
        <taxon>Ranitomeya</taxon>
    </lineage>
</organism>
<proteinExistence type="predicted"/>
<dbReference type="EMBL" id="CAUEEQ010079795">
    <property type="protein sequence ID" value="CAJ0968914.1"/>
    <property type="molecule type" value="Genomic_DNA"/>
</dbReference>
<protein>
    <submittedName>
        <fullName evidence="1">Uncharacterized protein</fullName>
    </submittedName>
</protein>
<reference evidence="1" key="1">
    <citation type="submission" date="2023-07" db="EMBL/GenBank/DDBJ databases">
        <authorList>
            <person name="Stuckert A."/>
        </authorList>
    </citation>
    <scope>NUCLEOTIDE SEQUENCE</scope>
</reference>
<keyword evidence="2" id="KW-1185">Reference proteome</keyword>
<gene>
    <name evidence="1" type="ORF">RIMI_LOCUS23520669</name>
</gene>
<name>A0ABN9MQ53_9NEOB</name>
<dbReference type="Proteomes" id="UP001176940">
    <property type="component" value="Unassembled WGS sequence"/>
</dbReference>
<evidence type="ECO:0000313" key="1">
    <source>
        <dbReference type="EMBL" id="CAJ0968914.1"/>
    </source>
</evidence>
<accession>A0ABN9MQ53</accession>
<comment type="caution">
    <text evidence="1">The sequence shown here is derived from an EMBL/GenBank/DDBJ whole genome shotgun (WGS) entry which is preliminary data.</text>
</comment>
<sequence>MYNTVQERDETSSQCAEISANAAQISKIIWSEQTWVLVLGDLYRESYLHHGTEHSHVSVATNVQI</sequence>